<evidence type="ECO:0000313" key="2">
    <source>
        <dbReference type="Proteomes" id="UP000275719"/>
    </source>
</evidence>
<dbReference type="InterPro" id="IPR036249">
    <property type="entry name" value="Thioredoxin-like_sf"/>
</dbReference>
<protein>
    <submittedName>
        <fullName evidence="1">Thioredoxin family protein</fullName>
    </submittedName>
</protein>
<dbReference type="RefSeq" id="WP_125018309.1">
    <property type="nucleotide sequence ID" value="NZ_RQVQ01000009.1"/>
</dbReference>
<keyword evidence="2" id="KW-1185">Reference proteome</keyword>
<dbReference type="AlphaFoldDB" id="A0A3P3W937"/>
<name>A0A3P3W937_9FLAO</name>
<dbReference type="Pfam" id="PF13899">
    <property type="entry name" value="Thioredoxin_7"/>
    <property type="match status" value="1"/>
</dbReference>
<dbReference type="SUPFAM" id="SSF52833">
    <property type="entry name" value="Thioredoxin-like"/>
    <property type="match status" value="1"/>
</dbReference>
<sequence length="153" mass="17954">MFLKQKILLVIFSFWMSFGFSQVKVNAISEIDSLLRIQPKPILILLSTDWCSYCKVQKKLVQKSEGFKIKASNFYYVEFDAESTDDIIFNGKMIKTSSKKNRKQTHELTFYLLGNSKPIYPTWLLLDSGYNVLFKHQGFLKPKFLDELVEKIY</sequence>
<gene>
    <name evidence="1" type="ORF">EG240_05555</name>
</gene>
<dbReference type="Proteomes" id="UP000275719">
    <property type="component" value="Unassembled WGS sequence"/>
</dbReference>
<reference evidence="1 2" key="1">
    <citation type="submission" date="2018-11" db="EMBL/GenBank/DDBJ databases">
        <title>Flavobacterium sp. nov., YIM 102701-2 draft genome.</title>
        <authorList>
            <person name="Li G."/>
            <person name="Jiang Y."/>
        </authorList>
    </citation>
    <scope>NUCLEOTIDE SEQUENCE [LARGE SCALE GENOMIC DNA]</scope>
    <source>
        <strain evidence="1 2">YIM 102701-2</strain>
    </source>
</reference>
<dbReference type="Gene3D" id="3.40.30.10">
    <property type="entry name" value="Glutaredoxin"/>
    <property type="match status" value="1"/>
</dbReference>
<comment type="caution">
    <text evidence="1">The sequence shown here is derived from an EMBL/GenBank/DDBJ whole genome shotgun (WGS) entry which is preliminary data.</text>
</comment>
<evidence type="ECO:0000313" key="1">
    <source>
        <dbReference type="EMBL" id="RRJ91665.1"/>
    </source>
</evidence>
<dbReference type="OrthoDB" id="9811036at2"/>
<accession>A0A3P3W937</accession>
<dbReference type="EMBL" id="RQVQ01000009">
    <property type="protein sequence ID" value="RRJ91665.1"/>
    <property type="molecule type" value="Genomic_DNA"/>
</dbReference>
<proteinExistence type="predicted"/>
<organism evidence="1 2">
    <name type="scientific">Paenimyroides tangerinum</name>
    <dbReference type="NCBI Taxonomy" id="2488728"/>
    <lineage>
        <taxon>Bacteria</taxon>
        <taxon>Pseudomonadati</taxon>
        <taxon>Bacteroidota</taxon>
        <taxon>Flavobacteriia</taxon>
        <taxon>Flavobacteriales</taxon>
        <taxon>Flavobacteriaceae</taxon>
        <taxon>Paenimyroides</taxon>
    </lineage>
</organism>